<feature type="signal peptide" evidence="2">
    <location>
        <begin position="1"/>
        <end position="24"/>
    </location>
</feature>
<feature type="region of interest" description="Disordered" evidence="1">
    <location>
        <begin position="180"/>
        <end position="202"/>
    </location>
</feature>
<feature type="chain" id="PRO_5002679532" evidence="2">
    <location>
        <begin position="25"/>
        <end position="276"/>
    </location>
</feature>
<evidence type="ECO:0000256" key="1">
    <source>
        <dbReference type="SAM" id="MobiDB-lite"/>
    </source>
</evidence>
<sequence>MLCFHGFFLLVALLCPWLLSKCMGCEEEDPGLVMNSYKDTCPQAEDVIKEQVRLLYKLHEKPSGNGLRRSLVKLCKIGQKSLPMFQQLQALSVLVLKVVIIVRMDYGLLLYGPRGSGGVDTLLGHRVVFTGRFIHLDIRELTLVQSLANDPVIVTGIGIIDGGSYCIGLVKAGASEDEKQDSVSSIAARSHREQSENDNEEMGSEILEGSKFFGPAVQFKGISFQNFYILMDGAPSPNMVRCSTQSEALLLVRKVTRKHGLLSRCYCMDGDQSAGH</sequence>
<organism evidence="3">
    <name type="scientific">Vitis vinifera</name>
    <name type="common">Grape</name>
    <dbReference type="NCBI Taxonomy" id="29760"/>
    <lineage>
        <taxon>Eukaryota</taxon>
        <taxon>Viridiplantae</taxon>
        <taxon>Streptophyta</taxon>
        <taxon>Embryophyta</taxon>
        <taxon>Tracheophyta</taxon>
        <taxon>Spermatophyta</taxon>
        <taxon>Magnoliopsida</taxon>
        <taxon>eudicotyledons</taxon>
        <taxon>Gunneridae</taxon>
        <taxon>Pentapetalae</taxon>
        <taxon>rosids</taxon>
        <taxon>Vitales</taxon>
        <taxon>Vitaceae</taxon>
        <taxon>Viteae</taxon>
        <taxon>Vitis</taxon>
    </lineage>
</organism>
<name>A5B0I4_VITVI</name>
<protein>
    <submittedName>
        <fullName evidence="3">Uncharacterized protein</fullName>
    </submittedName>
</protein>
<gene>
    <name evidence="3" type="ORF">VITISV_005583</name>
</gene>
<evidence type="ECO:0000313" key="3">
    <source>
        <dbReference type="EMBL" id="CAN78520.1"/>
    </source>
</evidence>
<dbReference type="EMBL" id="AM442419">
    <property type="protein sequence ID" value="CAN78520.1"/>
    <property type="molecule type" value="Genomic_DNA"/>
</dbReference>
<dbReference type="AlphaFoldDB" id="A5B0I4"/>
<evidence type="ECO:0000256" key="2">
    <source>
        <dbReference type="SAM" id="SignalP"/>
    </source>
</evidence>
<proteinExistence type="predicted"/>
<reference evidence="3" key="1">
    <citation type="journal article" date="2007" name="PLoS ONE">
        <title>The first genome sequence of an elite grapevine cultivar (Pinot noir Vitis vinifera L.): coping with a highly heterozygous genome.</title>
        <authorList>
            <person name="Velasco R."/>
            <person name="Zharkikh A."/>
            <person name="Troggio M."/>
            <person name="Cartwright D.A."/>
            <person name="Cestaro A."/>
            <person name="Pruss D."/>
            <person name="Pindo M."/>
            <person name="FitzGerald L.M."/>
            <person name="Vezzulli S."/>
            <person name="Reid J."/>
            <person name="Malacarne G."/>
            <person name="Iliev D."/>
            <person name="Coppola G."/>
            <person name="Wardell B."/>
            <person name="Micheletti D."/>
            <person name="Macalma T."/>
            <person name="Facci M."/>
            <person name="Mitchell J.T."/>
            <person name="Perazzolli M."/>
            <person name="Eldredge G."/>
            <person name="Gatto P."/>
            <person name="Oyzerski R."/>
            <person name="Moretto M."/>
            <person name="Gutin N."/>
            <person name="Stefanini M."/>
            <person name="Chen Y."/>
            <person name="Segala C."/>
            <person name="Davenport C."/>
            <person name="Dematte L."/>
            <person name="Mraz A."/>
            <person name="Battilana J."/>
            <person name="Stormo K."/>
            <person name="Costa F."/>
            <person name="Tao Q."/>
            <person name="Si-Ammour A."/>
            <person name="Harkins T."/>
            <person name="Lackey A."/>
            <person name="Perbost C."/>
            <person name="Taillon B."/>
            <person name="Stella A."/>
            <person name="Solovyev V."/>
            <person name="Fawcett J.A."/>
            <person name="Sterck L."/>
            <person name="Vandepoele K."/>
            <person name="Grando S.M."/>
            <person name="Toppo S."/>
            <person name="Moser C."/>
            <person name="Lanchbury J."/>
            <person name="Bogden R."/>
            <person name="Skolnick M."/>
            <person name="Sgaramella V."/>
            <person name="Bhatnagar S.K."/>
            <person name="Fontana P."/>
            <person name="Gutin A."/>
            <person name="Van de Peer Y."/>
            <person name="Salamini F."/>
            <person name="Viola R."/>
        </authorList>
    </citation>
    <scope>NUCLEOTIDE SEQUENCE</scope>
</reference>
<keyword evidence="2" id="KW-0732">Signal</keyword>
<accession>A5B0I4</accession>